<name>A0A8J7KZ61_9ACTN</name>
<keyword evidence="1" id="KW-0812">Transmembrane</keyword>
<keyword evidence="3" id="KW-1185">Reference proteome</keyword>
<protein>
    <submittedName>
        <fullName evidence="2">Uncharacterized protein</fullName>
    </submittedName>
</protein>
<comment type="caution">
    <text evidence="2">The sequence shown here is derived from an EMBL/GenBank/DDBJ whole genome shotgun (WGS) entry which is preliminary data.</text>
</comment>
<gene>
    <name evidence="2" type="ORF">IW245_006476</name>
</gene>
<accession>A0A8J7KZ61</accession>
<feature type="transmembrane region" description="Helical" evidence="1">
    <location>
        <begin position="81"/>
        <end position="102"/>
    </location>
</feature>
<feature type="transmembrane region" description="Helical" evidence="1">
    <location>
        <begin position="57"/>
        <end position="75"/>
    </location>
</feature>
<evidence type="ECO:0000313" key="3">
    <source>
        <dbReference type="Proteomes" id="UP000622552"/>
    </source>
</evidence>
<evidence type="ECO:0000313" key="2">
    <source>
        <dbReference type="EMBL" id="MBG6140282.1"/>
    </source>
</evidence>
<dbReference type="Proteomes" id="UP000622552">
    <property type="component" value="Unassembled WGS sequence"/>
</dbReference>
<feature type="transmembrane region" description="Helical" evidence="1">
    <location>
        <begin position="30"/>
        <end position="50"/>
    </location>
</feature>
<dbReference type="EMBL" id="JADOUF010000001">
    <property type="protein sequence ID" value="MBG6140282.1"/>
    <property type="molecule type" value="Genomic_DNA"/>
</dbReference>
<keyword evidence="1" id="KW-1133">Transmembrane helix</keyword>
<sequence>MHLIGFALLLGGVVVQYLSGKIRINSAMLAGSAVQVLTGIALAAPLGRAVQPDPAKLAVKGVIALLIFIMVWVVRKKESVATGHFLAIGGMTLINAGVATFWH</sequence>
<proteinExistence type="predicted"/>
<keyword evidence="1" id="KW-0472">Membrane</keyword>
<dbReference type="AlphaFoldDB" id="A0A8J7KZ61"/>
<reference evidence="2" key="1">
    <citation type="submission" date="2020-11" db="EMBL/GenBank/DDBJ databases">
        <title>Sequencing the genomes of 1000 actinobacteria strains.</title>
        <authorList>
            <person name="Klenk H.-P."/>
        </authorList>
    </citation>
    <scope>NUCLEOTIDE SEQUENCE</scope>
    <source>
        <strain evidence="2">DSM 45356</strain>
    </source>
</reference>
<organism evidence="2 3">
    <name type="scientific">Longispora fulva</name>
    <dbReference type="NCBI Taxonomy" id="619741"/>
    <lineage>
        <taxon>Bacteria</taxon>
        <taxon>Bacillati</taxon>
        <taxon>Actinomycetota</taxon>
        <taxon>Actinomycetes</taxon>
        <taxon>Micromonosporales</taxon>
        <taxon>Micromonosporaceae</taxon>
        <taxon>Longispora</taxon>
    </lineage>
</organism>
<evidence type="ECO:0000256" key="1">
    <source>
        <dbReference type="SAM" id="Phobius"/>
    </source>
</evidence>